<protein>
    <submittedName>
        <fullName evidence="1">Uncharacterized protein</fullName>
    </submittedName>
</protein>
<reference evidence="1" key="1">
    <citation type="journal article" date="2014" name="Front. Microbiol.">
        <title>High frequency of phylogenetically diverse reductive dehalogenase-homologous genes in deep subseafloor sedimentary metagenomes.</title>
        <authorList>
            <person name="Kawai M."/>
            <person name="Futagami T."/>
            <person name="Toyoda A."/>
            <person name="Takaki Y."/>
            <person name="Nishi S."/>
            <person name="Hori S."/>
            <person name="Arai W."/>
            <person name="Tsubouchi T."/>
            <person name="Morono Y."/>
            <person name="Uchiyama I."/>
            <person name="Ito T."/>
            <person name="Fujiyama A."/>
            <person name="Inagaki F."/>
            <person name="Takami H."/>
        </authorList>
    </citation>
    <scope>NUCLEOTIDE SEQUENCE</scope>
    <source>
        <strain evidence="1">Expedition CK06-06</strain>
    </source>
</reference>
<name>X1NH81_9ZZZZ</name>
<proteinExistence type="predicted"/>
<comment type="caution">
    <text evidence="1">The sequence shown here is derived from an EMBL/GenBank/DDBJ whole genome shotgun (WGS) entry which is preliminary data.</text>
</comment>
<feature type="non-terminal residue" evidence="1">
    <location>
        <position position="1"/>
    </location>
</feature>
<accession>X1NH81</accession>
<dbReference type="EMBL" id="BARV01004456">
    <property type="protein sequence ID" value="GAI18014.1"/>
    <property type="molecule type" value="Genomic_DNA"/>
</dbReference>
<evidence type="ECO:0000313" key="1">
    <source>
        <dbReference type="EMBL" id="GAI18014.1"/>
    </source>
</evidence>
<dbReference type="AlphaFoldDB" id="X1NH81"/>
<sequence length="284" mass="31402">LPPTSPLNKTYNVRVQNLNINSNGDNIWYNWNGTNYTYTTPVNINFTEGSITLNAWANDSSGDVNTTSVVFGVNTSITSDWDSIIPPEGIFEPYNALLSGTHVNNFSIIFTNLTIKPTEMLSCNIKVANGSIKTINETGLSLANVNYSLNYTIQQTDSIINDGNVGYVPWILKNCTLTGSSLIHNETKVSRIYVHDDVYWDEDEITRAVACAGSPGKYFNNTAKCEYQEDTKFALQMYAGSPTNETCMNNPGVANESEYCRGIFFPTNDPLDYFGGYSALTDDP</sequence>
<gene>
    <name evidence="1" type="ORF">S06H3_09888</name>
</gene>
<feature type="non-terminal residue" evidence="1">
    <location>
        <position position="284"/>
    </location>
</feature>
<organism evidence="1">
    <name type="scientific">marine sediment metagenome</name>
    <dbReference type="NCBI Taxonomy" id="412755"/>
    <lineage>
        <taxon>unclassified sequences</taxon>
        <taxon>metagenomes</taxon>
        <taxon>ecological metagenomes</taxon>
    </lineage>
</organism>